<dbReference type="EMBL" id="JACWMX010000004">
    <property type="protein sequence ID" value="MBD1393519.1"/>
    <property type="molecule type" value="Genomic_DNA"/>
</dbReference>
<feature type="transmembrane region" description="Helical" evidence="1">
    <location>
        <begin position="45"/>
        <end position="66"/>
    </location>
</feature>
<sequence length="80" mass="9164">MNPADQGHFSLCPLKLMGFKWCPGCGLGHAISYLFHGDIRKSFRAHWLGIPIVVGLLYRIYTLIFLRHRYDIPHTASKPL</sequence>
<proteinExistence type="predicted"/>
<dbReference type="Pfam" id="PF10825">
    <property type="entry name" value="DUF2752"/>
    <property type="match status" value="1"/>
</dbReference>
<dbReference type="AlphaFoldDB" id="A0A926S2T6"/>
<name>A0A926S2T6_9SPHI</name>
<evidence type="ECO:0000256" key="1">
    <source>
        <dbReference type="SAM" id="Phobius"/>
    </source>
</evidence>
<gene>
    <name evidence="2" type="ORF">IDJ76_10450</name>
</gene>
<organism evidence="2 3">
    <name type="scientific">Mucilaginibacter glaciei</name>
    <dbReference type="NCBI Taxonomy" id="2772109"/>
    <lineage>
        <taxon>Bacteria</taxon>
        <taxon>Pseudomonadati</taxon>
        <taxon>Bacteroidota</taxon>
        <taxon>Sphingobacteriia</taxon>
        <taxon>Sphingobacteriales</taxon>
        <taxon>Sphingobacteriaceae</taxon>
        <taxon>Mucilaginibacter</taxon>
    </lineage>
</organism>
<comment type="caution">
    <text evidence="2">The sequence shown here is derived from an EMBL/GenBank/DDBJ whole genome shotgun (WGS) entry which is preliminary data.</text>
</comment>
<keyword evidence="1" id="KW-1133">Transmembrane helix</keyword>
<keyword evidence="1" id="KW-0812">Transmembrane</keyword>
<keyword evidence="1" id="KW-0472">Membrane</keyword>
<protein>
    <submittedName>
        <fullName evidence="2">DUF2752 domain-containing protein</fullName>
    </submittedName>
</protein>
<dbReference type="InterPro" id="IPR021215">
    <property type="entry name" value="DUF2752"/>
</dbReference>
<reference evidence="2" key="1">
    <citation type="submission" date="2020-09" db="EMBL/GenBank/DDBJ databases">
        <title>Novel species of Mucilaginibacter isolated from a glacier on the Tibetan Plateau.</title>
        <authorList>
            <person name="Liu Q."/>
            <person name="Xin Y.-H."/>
        </authorList>
    </citation>
    <scope>NUCLEOTIDE SEQUENCE</scope>
    <source>
        <strain evidence="2">ZB1P21</strain>
    </source>
</reference>
<dbReference type="Proteomes" id="UP000619078">
    <property type="component" value="Unassembled WGS sequence"/>
</dbReference>
<evidence type="ECO:0000313" key="3">
    <source>
        <dbReference type="Proteomes" id="UP000619078"/>
    </source>
</evidence>
<keyword evidence="3" id="KW-1185">Reference proteome</keyword>
<accession>A0A926S2T6</accession>
<evidence type="ECO:0000313" key="2">
    <source>
        <dbReference type="EMBL" id="MBD1393519.1"/>
    </source>
</evidence>